<keyword evidence="8" id="KW-0472">Membrane</keyword>
<evidence type="ECO:0000259" key="10">
    <source>
        <dbReference type="Pfam" id="PF25994"/>
    </source>
</evidence>
<evidence type="ECO:0000256" key="9">
    <source>
        <dbReference type="RuleBase" id="RU365093"/>
    </source>
</evidence>
<evidence type="ECO:0000256" key="6">
    <source>
        <dbReference type="ARBA" id="ARBA00022692"/>
    </source>
</evidence>
<feature type="domain" description="AprE-like long alpha-helical hairpin" evidence="10">
    <location>
        <begin position="70"/>
        <end position="243"/>
    </location>
</feature>
<evidence type="ECO:0000256" key="4">
    <source>
        <dbReference type="ARBA" id="ARBA00022475"/>
    </source>
</evidence>
<comment type="subcellular location">
    <subcellularLocation>
        <location evidence="1 9">Cell inner membrane</location>
        <topology evidence="1 9">Single-pass membrane protein</topology>
    </subcellularLocation>
</comment>
<keyword evidence="13" id="KW-1185">Reference proteome</keyword>
<dbReference type="Gene3D" id="2.40.30.170">
    <property type="match status" value="1"/>
</dbReference>
<evidence type="ECO:0000256" key="1">
    <source>
        <dbReference type="ARBA" id="ARBA00004377"/>
    </source>
</evidence>
<evidence type="ECO:0000259" key="11">
    <source>
        <dbReference type="Pfam" id="PF26002"/>
    </source>
</evidence>
<dbReference type="Pfam" id="PF26002">
    <property type="entry name" value="Beta-barrel_AprE"/>
    <property type="match status" value="1"/>
</dbReference>
<evidence type="ECO:0000313" key="13">
    <source>
        <dbReference type="Proteomes" id="UP001203058"/>
    </source>
</evidence>
<dbReference type="InterPro" id="IPR058781">
    <property type="entry name" value="HH_AprE-like"/>
</dbReference>
<proteinExistence type="inferred from homology"/>
<sequence length="413" mass="45178">MIGLFGLVFVWAVTFNISGAIIGKGQVQASTNRIAVQHPIGGVVAEILANNGDRVKSGSVLVRLEDSSLRSDLAAVESELFELLANEARLEAELNDRSTLSLDPILQEAVASNPGLRSLLDEQQRQLQASRGSLFTEVSVLQEQRKQIADEARGVEAALAAKREEIALLSSDVARAQESLKRGYTTVTVLSGFQRELAKAKGEAGTLAAKRAELNGKLAEQRLKTHASPLDLRMLSADKLNLSKQQSKKLIETRNGLLYKLGKLDVRAPVSGMVFDSKVLGPRSVIEAAKPIMYIVPDTKPNLVVVRVDARDIEQVHVGQPAGLRFTTFNKRSTPIIDGRVTAVSADAFVDEKTQKPYYFVDVRLIDSEMKKLGKVELIPGMPVEAFLQTEGRTPASYVTRPITDFFSRAFRD</sequence>
<reference evidence="12 13" key="1">
    <citation type="submission" date="2022-03" db="EMBL/GenBank/DDBJ databases">
        <authorList>
            <person name="Jo J.-H."/>
            <person name="Im W.-T."/>
        </authorList>
    </citation>
    <scope>NUCLEOTIDE SEQUENCE [LARGE SCALE GENOMIC DNA]</scope>
    <source>
        <strain evidence="12 13">SM33</strain>
    </source>
</reference>
<dbReference type="Gene3D" id="2.40.50.100">
    <property type="match status" value="1"/>
</dbReference>
<organism evidence="12 13">
    <name type="scientific">Sphingomonas telluris</name>
    <dbReference type="NCBI Taxonomy" id="2907998"/>
    <lineage>
        <taxon>Bacteria</taxon>
        <taxon>Pseudomonadati</taxon>
        <taxon>Pseudomonadota</taxon>
        <taxon>Alphaproteobacteria</taxon>
        <taxon>Sphingomonadales</taxon>
        <taxon>Sphingomonadaceae</taxon>
        <taxon>Sphingomonas</taxon>
    </lineage>
</organism>
<dbReference type="EMBL" id="JAKZHW010000002">
    <property type="protein sequence ID" value="MCH8617452.1"/>
    <property type="molecule type" value="Genomic_DNA"/>
</dbReference>
<name>A0ABS9VR50_9SPHN</name>
<evidence type="ECO:0000256" key="8">
    <source>
        <dbReference type="ARBA" id="ARBA00023136"/>
    </source>
</evidence>
<dbReference type="NCBIfam" id="TIGR01843">
    <property type="entry name" value="type_I_hlyD"/>
    <property type="match status" value="1"/>
</dbReference>
<evidence type="ECO:0000256" key="5">
    <source>
        <dbReference type="ARBA" id="ARBA00022519"/>
    </source>
</evidence>
<dbReference type="PANTHER" id="PTHR30386">
    <property type="entry name" value="MEMBRANE FUSION SUBUNIT OF EMRAB-TOLC MULTIDRUG EFFLUX PUMP"/>
    <property type="match status" value="1"/>
</dbReference>
<keyword evidence="6" id="KW-0812">Transmembrane</keyword>
<protein>
    <recommendedName>
        <fullName evidence="9">Membrane fusion protein (MFP) family protein</fullName>
    </recommendedName>
</protein>
<keyword evidence="5 9" id="KW-0997">Cell inner membrane</keyword>
<evidence type="ECO:0000313" key="12">
    <source>
        <dbReference type="EMBL" id="MCH8617452.1"/>
    </source>
</evidence>
<dbReference type="Proteomes" id="UP001203058">
    <property type="component" value="Unassembled WGS sequence"/>
</dbReference>
<keyword evidence="3 9" id="KW-0813">Transport</keyword>
<comment type="caution">
    <text evidence="12">The sequence shown here is derived from an EMBL/GenBank/DDBJ whole genome shotgun (WGS) entry which is preliminary data.</text>
</comment>
<dbReference type="PRINTS" id="PR01490">
    <property type="entry name" value="RTXTOXIND"/>
</dbReference>
<dbReference type="PANTHER" id="PTHR30386:SF17">
    <property type="entry name" value="ALKALINE PROTEASE SECRETION PROTEIN APRE"/>
    <property type="match status" value="1"/>
</dbReference>
<evidence type="ECO:0000256" key="7">
    <source>
        <dbReference type="ARBA" id="ARBA00022989"/>
    </source>
</evidence>
<dbReference type="InterPro" id="IPR058982">
    <property type="entry name" value="Beta-barrel_AprE"/>
</dbReference>
<dbReference type="Pfam" id="PF25994">
    <property type="entry name" value="HH_AprE"/>
    <property type="match status" value="1"/>
</dbReference>
<keyword evidence="4 9" id="KW-1003">Cell membrane</keyword>
<dbReference type="InterPro" id="IPR050739">
    <property type="entry name" value="MFP"/>
</dbReference>
<feature type="domain" description="AprE-like beta-barrel" evidence="11">
    <location>
        <begin position="304"/>
        <end position="391"/>
    </location>
</feature>
<accession>A0ABS9VR50</accession>
<comment type="similarity">
    <text evidence="2 9">Belongs to the membrane fusion protein (MFP) (TC 8.A.1) family.</text>
</comment>
<evidence type="ECO:0000256" key="2">
    <source>
        <dbReference type="ARBA" id="ARBA00009477"/>
    </source>
</evidence>
<dbReference type="InterPro" id="IPR010129">
    <property type="entry name" value="T1SS_HlyD"/>
</dbReference>
<gene>
    <name evidence="12" type="ORF">LZ016_15245</name>
</gene>
<keyword evidence="7" id="KW-1133">Transmembrane helix</keyword>
<evidence type="ECO:0000256" key="3">
    <source>
        <dbReference type="ARBA" id="ARBA00022448"/>
    </source>
</evidence>